<evidence type="ECO:0000256" key="1">
    <source>
        <dbReference type="SAM" id="MobiDB-lite"/>
    </source>
</evidence>
<keyword evidence="3" id="KW-1185">Reference proteome</keyword>
<dbReference type="InterPro" id="IPR047789">
    <property type="entry name" value="CU044_5270-like"/>
</dbReference>
<accession>A0ABV5I706</accession>
<sequence>MDELAQINDFRSEVPVQEDLRAEAERLMAAMSAPARPDARRPGFHRLGLRAALAGGLAAAVGVAVFVVQNQPAPTPPPPMIRTVAAVEVLTRAAEHAGSRPELHPRPGQFLVYESQSMDTSEVNGEIWLSRSKRTIWLPVEGSAVGGVVQEEVLAPLPYPGHTLPPAARKEAPTGRPGRPDRAADFDDRAGFLRNDYAYVSKLPTDTEGMRRHLYTQVPDDRLRNYEAWNRVGGLLTESYLPAAQRAALFRAAATIPGVVTVQKAQDAAGREGIAAAMVSPMGVREEYIFDRKTYDYLGRRGVVVDAKLADARVGSVVSSSAQLRVSVADDAPNVE</sequence>
<proteinExistence type="predicted"/>
<dbReference type="Proteomes" id="UP001589647">
    <property type="component" value="Unassembled WGS sequence"/>
</dbReference>
<protein>
    <submittedName>
        <fullName evidence="2">CU044_5270 family protein</fullName>
    </submittedName>
</protein>
<feature type="region of interest" description="Disordered" evidence="1">
    <location>
        <begin position="161"/>
        <end position="186"/>
    </location>
</feature>
<dbReference type="EMBL" id="JBHMEI010000001">
    <property type="protein sequence ID" value="MFB9200304.1"/>
    <property type="molecule type" value="Genomic_DNA"/>
</dbReference>
<comment type="caution">
    <text evidence="2">The sequence shown here is derived from an EMBL/GenBank/DDBJ whole genome shotgun (WGS) entry which is preliminary data.</text>
</comment>
<feature type="compositionally biased region" description="Basic and acidic residues" evidence="1">
    <location>
        <begin position="168"/>
        <end position="186"/>
    </location>
</feature>
<organism evidence="2 3">
    <name type="scientific">Nonomuraea spiralis</name>
    <dbReference type="NCBI Taxonomy" id="46182"/>
    <lineage>
        <taxon>Bacteria</taxon>
        <taxon>Bacillati</taxon>
        <taxon>Actinomycetota</taxon>
        <taxon>Actinomycetes</taxon>
        <taxon>Streptosporangiales</taxon>
        <taxon>Streptosporangiaceae</taxon>
        <taxon>Nonomuraea</taxon>
    </lineage>
</organism>
<reference evidence="2 3" key="1">
    <citation type="submission" date="2024-09" db="EMBL/GenBank/DDBJ databases">
        <authorList>
            <person name="Sun Q."/>
            <person name="Mori K."/>
        </authorList>
    </citation>
    <scope>NUCLEOTIDE SEQUENCE [LARGE SCALE GENOMIC DNA]</scope>
    <source>
        <strain evidence="2 3">CCM 3426</strain>
    </source>
</reference>
<evidence type="ECO:0000313" key="2">
    <source>
        <dbReference type="EMBL" id="MFB9200304.1"/>
    </source>
</evidence>
<dbReference type="RefSeq" id="WP_229823185.1">
    <property type="nucleotide sequence ID" value="NZ_BMRC01000001.1"/>
</dbReference>
<name>A0ABV5I706_9ACTN</name>
<evidence type="ECO:0000313" key="3">
    <source>
        <dbReference type="Proteomes" id="UP001589647"/>
    </source>
</evidence>
<dbReference type="NCBIfam" id="NF038083">
    <property type="entry name" value="CU044_5270_fam"/>
    <property type="match status" value="1"/>
</dbReference>
<gene>
    <name evidence="2" type="ORF">ACFFV7_03785</name>
</gene>